<evidence type="ECO:0000313" key="6">
    <source>
        <dbReference type="EnsemblMetazoa" id="CapteP187193"/>
    </source>
</evidence>
<feature type="transmembrane region" description="Helical" evidence="4">
    <location>
        <begin position="160"/>
        <end position="181"/>
    </location>
</feature>
<organism evidence="5">
    <name type="scientific">Capitella teleta</name>
    <name type="common">Polychaete worm</name>
    <dbReference type="NCBI Taxonomy" id="283909"/>
    <lineage>
        <taxon>Eukaryota</taxon>
        <taxon>Metazoa</taxon>
        <taxon>Spiralia</taxon>
        <taxon>Lophotrochozoa</taxon>
        <taxon>Annelida</taxon>
        <taxon>Polychaeta</taxon>
        <taxon>Sedentaria</taxon>
        <taxon>Scolecida</taxon>
        <taxon>Capitellidae</taxon>
        <taxon>Capitella</taxon>
    </lineage>
</organism>
<keyword evidence="3 4" id="KW-0472">Membrane</keyword>
<dbReference type="Gene3D" id="1.20.1250.20">
    <property type="entry name" value="MFS general substrate transporter like domains"/>
    <property type="match status" value="1"/>
</dbReference>
<keyword evidence="7" id="KW-1185">Reference proteome</keyword>
<evidence type="ECO:0000256" key="3">
    <source>
        <dbReference type="ARBA" id="ARBA00023136"/>
    </source>
</evidence>
<evidence type="ECO:0000256" key="1">
    <source>
        <dbReference type="ARBA" id="ARBA00022692"/>
    </source>
</evidence>
<dbReference type="InterPro" id="IPR036259">
    <property type="entry name" value="MFS_trans_sf"/>
</dbReference>
<reference evidence="7" key="1">
    <citation type="submission" date="2012-12" db="EMBL/GenBank/DDBJ databases">
        <authorList>
            <person name="Hellsten U."/>
            <person name="Grimwood J."/>
            <person name="Chapman J.A."/>
            <person name="Shapiro H."/>
            <person name="Aerts A."/>
            <person name="Otillar R.P."/>
            <person name="Terry A.Y."/>
            <person name="Boore J.L."/>
            <person name="Simakov O."/>
            <person name="Marletaz F."/>
            <person name="Cho S.-J."/>
            <person name="Edsinger-Gonzales E."/>
            <person name="Havlak P."/>
            <person name="Kuo D.-H."/>
            <person name="Larsson T."/>
            <person name="Lv J."/>
            <person name="Arendt D."/>
            <person name="Savage R."/>
            <person name="Osoegawa K."/>
            <person name="de Jong P."/>
            <person name="Lindberg D.R."/>
            <person name="Seaver E.C."/>
            <person name="Weisblat D.A."/>
            <person name="Putnam N.H."/>
            <person name="Grigoriev I.V."/>
            <person name="Rokhsar D.S."/>
        </authorList>
    </citation>
    <scope>NUCLEOTIDE SEQUENCE</scope>
    <source>
        <strain evidence="7">I ESC-2004</strain>
    </source>
</reference>
<evidence type="ECO:0000313" key="5">
    <source>
        <dbReference type="EMBL" id="ELU15210.1"/>
    </source>
</evidence>
<accession>R7VHQ8</accession>
<feature type="transmembrane region" description="Helical" evidence="4">
    <location>
        <begin position="214"/>
        <end position="231"/>
    </location>
</feature>
<dbReference type="Pfam" id="PF07690">
    <property type="entry name" value="MFS_1"/>
    <property type="match status" value="1"/>
</dbReference>
<protein>
    <recommendedName>
        <fullName evidence="8">Major facilitator superfamily (MFS) profile domain-containing protein</fullName>
    </recommendedName>
</protein>
<dbReference type="EMBL" id="AMQN01004604">
    <property type="status" value="NOT_ANNOTATED_CDS"/>
    <property type="molecule type" value="Genomic_DNA"/>
</dbReference>
<dbReference type="OrthoDB" id="9626824at2759"/>
<evidence type="ECO:0000256" key="2">
    <source>
        <dbReference type="ARBA" id="ARBA00022989"/>
    </source>
</evidence>
<dbReference type="GO" id="GO:0022857">
    <property type="term" value="F:transmembrane transporter activity"/>
    <property type="evidence" value="ECO:0007669"/>
    <property type="project" value="InterPro"/>
</dbReference>
<feature type="transmembrane region" description="Helical" evidence="4">
    <location>
        <begin position="69"/>
        <end position="90"/>
    </location>
</feature>
<dbReference type="EMBL" id="KB293927">
    <property type="protein sequence ID" value="ELU15210.1"/>
    <property type="molecule type" value="Genomic_DNA"/>
</dbReference>
<reference evidence="5 7" key="2">
    <citation type="journal article" date="2013" name="Nature">
        <title>Insights into bilaterian evolution from three spiralian genomes.</title>
        <authorList>
            <person name="Simakov O."/>
            <person name="Marletaz F."/>
            <person name="Cho S.J."/>
            <person name="Edsinger-Gonzales E."/>
            <person name="Havlak P."/>
            <person name="Hellsten U."/>
            <person name="Kuo D.H."/>
            <person name="Larsson T."/>
            <person name="Lv J."/>
            <person name="Arendt D."/>
            <person name="Savage R."/>
            <person name="Osoegawa K."/>
            <person name="de Jong P."/>
            <person name="Grimwood J."/>
            <person name="Chapman J.A."/>
            <person name="Shapiro H."/>
            <person name="Aerts A."/>
            <person name="Otillar R.P."/>
            <person name="Terry A.Y."/>
            <person name="Boore J.L."/>
            <person name="Grigoriev I.V."/>
            <person name="Lindberg D.R."/>
            <person name="Seaver E.C."/>
            <person name="Weisblat D.A."/>
            <person name="Putnam N.H."/>
            <person name="Rokhsar D.S."/>
        </authorList>
    </citation>
    <scope>NUCLEOTIDE SEQUENCE</scope>
    <source>
        <strain evidence="5 7">I ESC-2004</strain>
    </source>
</reference>
<evidence type="ECO:0000256" key="4">
    <source>
        <dbReference type="SAM" id="Phobius"/>
    </source>
</evidence>
<dbReference type="AlphaFoldDB" id="R7VHQ8"/>
<dbReference type="InterPro" id="IPR011701">
    <property type="entry name" value="MFS"/>
</dbReference>
<proteinExistence type="predicted"/>
<feature type="transmembrane region" description="Helical" evidence="4">
    <location>
        <begin position="283"/>
        <end position="303"/>
    </location>
</feature>
<dbReference type="PANTHER" id="PTHR23121:SF9">
    <property type="entry name" value="SODIUM-DEPENDENT GLUCOSE TRANSPORTER 1"/>
    <property type="match status" value="1"/>
</dbReference>
<feature type="transmembrane region" description="Helical" evidence="4">
    <location>
        <begin position="377"/>
        <end position="398"/>
    </location>
</feature>
<feature type="transmembrane region" description="Helical" evidence="4">
    <location>
        <begin position="96"/>
        <end position="118"/>
    </location>
</feature>
<evidence type="ECO:0008006" key="8">
    <source>
        <dbReference type="Google" id="ProtNLM"/>
    </source>
</evidence>
<dbReference type="Proteomes" id="UP000014760">
    <property type="component" value="Unassembled WGS sequence"/>
</dbReference>
<keyword evidence="2 4" id="KW-1133">Transmembrane helix</keyword>
<evidence type="ECO:0000313" key="7">
    <source>
        <dbReference type="Proteomes" id="UP000014760"/>
    </source>
</evidence>
<feature type="transmembrane region" description="Helical" evidence="4">
    <location>
        <begin position="310"/>
        <end position="335"/>
    </location>
</feature>
<dbReference type="SUPFAM" id="SSF103473">
    <property type="entry name" value="MFS general substrate transporter"/>
    <property type="match status" value="1"/>
</dbReference>
<reference evidence="6" key="3">
    <citation type="submission" date="2015-06" db="UniProtKB">
        <authorList>
            <consortium name="EnsemblMetazoa"/>
        </authorList>
    </citation>
    <scope>IDENTIFICATION</scope>
</reference>
<name>R7VHQ8_CAPTE</name>
<dbReference type="PANTHER" id="PTHR23121">
    <property type="entry name" value="SODIUM-DEPENDENT GLUCOSE TRANSPORTER 1"/>
    <property type="match status" value="1"/>
</dbReference>
<dbReference type="EnsemblMetazoa" id="CapteT187193">
    <property type="protein sequence ID" value="CapteP187193"/>
    <property type="gene ID" value="CapteG187193"/>
</dbReference>
<dbReference type="HOGENOM" id="CLU_048645_0_0_1"/>
<keyword evidence="1 4" id="KW-0812">Transmembrane</keyword>
<sequence length="414" mass="44429">MGMPQANEGSQLLDLTLREDCHHEKYSWNMIKSVTILISELILGMSMTLLPAVLHDLSLQLQMSYTQLSIANSMAGVAAIFGSVVGGNVILQSLEWFVQGFAVGVGYVVNNILVVHLWPKSVGPIVLLVSAANSVGQTAGSLLPIPFVSNESVNDNSTTVVFVPFVILAGTFLANGVSLLIQHAVGVRCHQCYDSDISANLANKQGQSEPKRSCRFSWLVVPGMVIVYLFVRASDIMPSYLGPSIGIASKLHLSASKSDLVSGGYSISKTISKFVTSFLLKRISVMVCLPICLVMTSVLALLLALSLYSVVFFSVTIVTMGLFTGPADALLFVWVNEYLNIDGYVVMVYMITENIGNLSSVLVGGIVFDNYGSLPSLLVNLINGIIACVTFSVFQCLLTSKKNLGLPSQATLLN</sequence>
<gene>
    <name evidence="5" type="ORF">CAPTEDRAFT_187193</name>
</gene>
<feature type="transmembrane region" description="Helical" evidence="4">
    <location>
        <begin position="34"/>
        <end position="57"/>
    </location>
</feature>